<reference evidence="1 2" key="1">
    <citation type="submission" date="2010-05" db="EMBL/GenBank/DDBJ databases">
        <title>The Genome Sequence of Thecamonas trahens ATCC 50062.</title>
        <authorList>
            <consortium name="The Broad Institute Genome Sequencing Platform"/>
            <person name="Russ C."/>
            <person name="Cuomo C."/>
            <person name="Shea T."/>
            <person name="Young S.K."/>
            <person name="Zeng Q."/>
            <person name="Koehrsen M."/>
            <person name="Haas B."/>
            <person name="Borodovsky M."/>
            <person name="Guigo R."/>
            <person name="Alvarado L."/>
            <person name="Berlin A."/>
            <person name="Bochicchio J."/>
            <person name="Borenstein D."/>
            <person name="Chapman S."/>
            <person name="Chen Z."/>
            <person name="Freedman E."/>
            <person name="Gellesch M."/>
            <person name="Goldberg J."/>
            <person name="Griggs A."/>
            <person name="Gujja S."/>
            <person name="Heilman E."/>
            <person name="Heiman D."/>
            <person name="Hepburn T."/>
            <person name="Howarth C."/>
            <person name="Jen D."/>
            <person name="Larson L."/>
            <person name="Mehta T."/>
            <person name="Park D."/>
            <person name="Pearson M."/>
            <person name="Roberts A."/>
            <person name="Saif S."/>
            <person name="Shenoy N."/>
            <person name="Sisk P."/>
            <person name="Stolte C."/>
            <person name="Sykes S."/>
            <person name="Thomson T."/>
            <person name="Walk T."/>
            <person name="White J."/>
            <person name="Yandava C."/>
            <person name="Burger G."/>
            <person name="Gray M.W."/>
            <person name="Holland P.W.H."/>
            <person name="King N."/>
            <person name="Lang F.B.F."/>
            <person name="Roger A.J."/>
            <person name="Ruiz-Trillo I."/>
            <person name="Lander E."/>
            <person name="Nusbaum C."/>
        </authorList>
    </citation>
    <scope>NUCLEOTIDE SEQUENCE [LARGE SCALE GENOMIC DNA]</scope>
    <source>
        <strain evidence="1 2">ATCC 50062</strain>
    </source>
</reference>
<dbReference type="RefSeq" id="XP_013755089.1">
    <property type="nucleotide sequence ID" value="XM_013899635.1"/>
</dbReference>
<dbReference type="Proteomes" id="UP000054408">
    <property type="component" value="Unassembled WGS sequence"/>
</dbReference>
<accession>A0A0L0DKG3</accession>
<sequence length="110" mass="12395">MQRVFRTVRAKYQRVVLEADFAVGLPVEEGPSGRPRFLRVDELGMEEMKAYMDTIYYLLVGTEAVSEKDDNEVLTALFMVMTYAAGDTVPGLEEFVESDDEFAGATRGER</sequence>
<proteinExistence type="predicted"/>
<keyword evidence="2" id="KW-1185">Reference proteome</keyword>
<dbReference type="EMBL" id="GL349475">
    <property type="protein sequence ID" value="KNC52777.1"/>
    <property type="molecule type" value="Genomic_DNA"/>
</dbReference>
<evidence type="ECO:0000313" key="1">
    <source>
        <dbReference type="EMBL" id="KNC52777.1"/>
    </source>
</evidence>
<name>A0A0L0DKG3_THETB</name>
<protein>
    <submittedName>
        <fullName evidence="1">Uncharacterized protein</fullName>
    </submittedName>
</protein>
<evidence type="ECO:0000313" key="2">
    <source>
        <dbReference type="Proteomes" id="UP000054408"/>
    </source>
</evidence>
<dbReference type="AlphaFoldDB" id="A0A0L0DKG3"/>
<gene>
    <name evidence="1" type="ORF">AMSG_08661</name>
</gene>
<organism evidence="1 2">
    <name type="scientific">Thecamonas trahens ATCC 50062</name>
    <dbReference type="NCBI Taxonomy" id="461836"/>
    <lineage>
        <taxon>Eukaryota</taxon>
        <taxon>Apusozoa</taxon>
        <taxon>Apusomonadida</taxon>
        <taxon>Apusomonadidae</taxon>
        <taxon>Thecamonas</taxon>
    </lineage>
</organism>
<dbReference type="GeneID" id="25567305"/>